<proteinExistence type="predicted"/>
<protein>
    <submittedName>
        <fullName evidence="1">Uncharacterized protein</fullName>
    </submittedName>
</protein>
<keyword evidence="2" id="KW-1185">Reference proteome</keyword>
<sequence>MRVEILRLIQAVKLNSIKWASSSIDIIDLLDSLPLYLPPSFHPFQLQRVEPIRFALLAGSIWNHNL</sequence>
<dbReference type="Proteomes" id="UP000236161">
    <property type="component" value="Unassembled WGS sequence"/>
</dbReference>
<evidence type="ECO:0000313" key="2">
    <source>
        <dbReference type="Proteomes" id="UP000236161"/>
    </source>
</evidence>
<gene>
    <name evidence="1" type="ORF">AXF42_Ash002590</name>
</gene>
<reference evidence="1 2" key="1">
    <citation type="journal article" date="2017" name="Nature">
        <title>The Apostasia genome and the evolution of orchids.</title>
        <authorList>
            <person name="Zhang G.Q."/>
            <person name="Liu K.W."/>
            <person name="Li Z."/>
            <person name="Lohaus R."/>
            <person name="Hsiao Y.Y."/>
            <person name="Niu S.C."/>
            <person name="Wang J.Y."/>
            <person name="Lin Y.C."/>
            <person name="Xu Q."/>
            <person name="Chen L.J."/>
            <person name="Yoshida K."/>
            <person name="Fujiwara S."/>
            <person name="Wang Z.W."/>
            <person name="Zhang Y.Q."/>
            <person name="Mitsuda N."/>
            <person name="Wang M."/>
            <person name="Liu G.H."/>
            <person name="Pecoraro L."/>
            <person name="Huang H.X."/>
            <person name="Xiao X.J."/>
            <person name="Lin M."/>
            <person name="Wu X.Y."/>
            <person name="Wu W.L."/>
            <person name="Chen Y.Y."/>
            <person name="Chang S.B."/>
            <person name="Sakamoto S."/>
            <person name="Ohme-Takagi M."/>
            <person name="Yagi M."/>
            <person name="Zeng S.J."/>
            <person name="Shen C.Y."/>
            <person name="Yeh C.M."/>
            <person name="Luo Y.B."/>
            <person name="Tsai W.C."/>
            <person name="Van de Peer Y."/>
            <person name="Liu Z.J."/>
        </authorList>
    </citation>
    <scope>NUCLEOTIDE SEQUENCE [LARGE SCALE GENOMIC DNA]</scope>
    <source>
        <strain evidence="2">cv. Shenzhen</strain>
        <tissue evidence="1">Stem</tissue>
    </source>
</reference>
<name>A0A2I0AP85_9ASPA</name>
<evidence type="ECO:0000313" key="1">
    <source>
        <dbReference type="EMBL" id="PKA57286.1"/>
    </source>
</evidence>
<dbReference type="EMBL" id="KZ451969">
    <property type="protein sequence ID" value="PKA57286.1"/>
    <property type="molecule type" value="Genomic_DNA"/>
</dbReference>
<accession>A0A2I0AP85</accession>
<organism evidence="1 2">
    <name type="scientific">Apostasia shenzhenica</name>
    <dbReference type="NCBI Taxonomy" id="1088818"/>
    <lineage>
        <taxon>Eukaryota</taxon>
        <taxon>Viridiplantae</taxon>
        <taxon>Streptophyta</taxon>
        <taxon>Embryophyta</taxon>
        <taxon>Tracheophyta</taxon>
        <taxon>Spermatophyta</taxon>
        <taxon>Magnoliopsida</taxon>
        <taxon>Liliopsida</taxon>
        <taxon>Asparagales</taxon>
        <taxon>Orchidaceae</taxon>
        <taxon>Apostasioideae</taxon>
        <taxon>Apostasia</taxon>
    </lineage>
</organism>
<dbReference type="AlphaFoldDB" id="A0A2I0AP85"/>